<keyword evidence="4" id="KW-0804">Transcription</keyword>
<gene>
    <name evidence="9" type="ORF">Raf01_50960</name>
</gene>
<evidence type="ECO:0000313" key="9">
    <source>
        <dbReference type="EMBL" id="GIH16924.1"/>
    </source>
</evidence>
<dbReference type="SMART" id="SM00028">
    <property type="entry name" value="TPR"/>
    <property type="match status" value="5"/>
</dbReference>
<dbReference type="InterPro" id="IPR011990">
    <property type="entry name" value="TPR-like_helical_dom_sf"/>
</dbReference>
<reference evidence="9" key="1">
    <citation type="submission" date="2021-01" db="EMBL/GenBank/DDBJ databases">
        <title>Whole genome shotgun sequence of Rugosimonospora africana NBRC 104875.</title>
        <authorList>
            <person name="Komaki H."/>
            <person name="Tamura T."/>
        </authorList>
    </citation>
    <scope>NUCLEOTIDE SEQUENCE</scope>
    <source>
        <strain evidence="9">NBRC 104875</strain>
    </source>
</reference>
<organism evidence="9 10">
    <name type="scientific">Rugosimonospora africana</name>
    <dbReference type="NCBI Taxonomy" id="556532"/>
    <lineage>
        <taxon>Bacteria</taxon>
        <taxon>Bacillati</taxon>
        <taxon>Actinomycetota</taxon>
        <taxon>Actinomycetes</taxon>
        <taxon>Micromonosporales</taxon>
        <taxon>Micromonosporaceae</taxon>
        <taxon>Rugosimonospora</taxon>
    </lineage>
</organism>
<dbReference type="InterPro" id="IPR051677">
    <property type="entry name" value="AfsR-DnrI-RedD_regulator"/>
</dbReference>
<comment type="similarity">
    <text evidence="1">Belongs to the AfsR/DnrI/RedD regulatory family.</text>
</comment>
<dbReference type="GO" id="GO:0006355">
    <property type="term" value="P:regulation of DNA-templated transcription"/>
    <property type="evidence" value="ECO:0007669"/>
    <property type="project" value="InterPro"/>
</dbReference>
<dbReference type="Gene3D" id="1.25.40.10">
    <property type="entry name" value="Tetratricopeptide repeat domain"/>
    <property type="match status" value="2"/>
</dbReference>
<feature type="region of interest" description="Disordered" evidence="7">
    <location>
        <begin position="908"/>
        <end position="948"/>
    </location>
</feature>
<dbReference type="EMBL" id="BONZ01000049">
    <property type="protein sequence ID" value="GIH16924.1"/>
    <property type="molecule type" value="Genomic_DNA"/>
</dbReference>
<dbReference type="InterPro" id="IPR036388">
    <property type="entry name" value="WH-like_DNA-bd_sf"/>
</dbReference>
<dbReference type="Pfam" id="PF03704">
    <property type="entry name" value="BTAD"/>
    <property type="match status" value="1"/>
</dbReference>
<feature type="repeat" description="TPR" evidence="5">
    <location>
        <begin position="834"/>
        <end position="867"/>
    </location>
</feature>
<comment type="caution">
    <text evidence="9">The sequence shown here is derived from an EMBL/GenBank/DDBJ whole genome shotgun (WGS) entry which is preliminary data.</text>
</comment>
<dbReference type="SMART" id="SM01043">
    <property type="entry name" value="BTAD"/>
    <property type="match status" value="1"/>
</dbReference>
<dbReference type="AlphaFoldDB" id="A0A8J3QTS0"/>
<dbReference type="InterPro" id="IPR027417">
    <property type="entry name" value="P-loop_NTPase"/>
</dbReference>
<dbReference type="GO" id="GO:0003677">
    <property type="term" value="F:DNA binding"/>
    <property type="evidence" value="ECO:0007669"/>
    <property type="project" value="UniProtKB-UniRule"/>
</dbReference>
<evidence type="ECO:0000256" key="7">
    <source>
        <dbReference type="SAM" id="MobiDB-lite"/>
    </source>
</evidence>
<evidence type="ECO:0000313" key="10">
    <source>
        <dbReference type="Proteomes" id="UP000642748"/>
    </source>
</evidence>
<dbReference type="SUPFAM" id="SSF46894">
    <property type="entry name" value="C-terminal effector domain of the bipartite response regulators"/>
    <property type="match status" value="1"/>
</dbReference>
<dbReference type="SMART" id="SM00862">
    <property type="entry name" value="Trans_reg_C"/>
    <property type="match status" value="1"/>
</dbReference>
<dbReference type="Gene3D" id="1.10.10.10">
    <property type="entry name" value="Winged helix-like DNA-binding domain superfamily/Winged helix DNA-binding domain"/>
    <property type="match status" value="1"/>
</dbReference>
<dbReference type="CDD" id="cd00383">
    <property type="entry name" value="trans_reg_C"/>
    <property type="match status" value="1"/>
</dbReference>
<feature type="DNA-binding region" description="OmpR/PhoB-type" evidence="6">
    <location>
        <begin position="1"/>
        <end position="96"/>
    </location>
</feature>
<evidence type="ECO:0000256" key="3">
    <source>
        <dbReference type="ARBA" id="ARBA00023125"/>
    </source>
</evidence>
<name>A0A8J3QTS0_9ACTN</name>
<dbReference type="InterPro" id="IPR001867">
    <property type="entry name" value="OmpR/PhoB-type_DNA-bd"/>
</dbReference>
<evidence type="ECO:0000256" key="6">
    <source>
        <dbReference type="PROSITE-ProRule" id="PRU01091"/>
    </source>
</evidence>
<sequence length="948" mass="102853">MDFRLLGRLEATRDGRPVELGRRRERCLLGVLLLEANSPITIDRLVDLLWEGQPPSTARSSLHTHVSRLRAQLDPDGTGRYGVRLVSRGGGYAVEVAPDSVDAHRFQAMVERARIVSPADRTGLLRQALALWRGPVLADVASDRLRERIAAELTELRMSATELMIETELAADRPRDLVGELAGLHAEHPYRERLAGQLMLALYRAGRHADALIVYQQLADRLAEDLGVDPGPELSELHTAILRRDPGLIRSRPAAQTPRQLPAASRLFTGRADELGALTKTLTGVTDRDTTVVVSAIGGAGKTWLALHWAHQNLDRFPDGQLFVNLRGFDPSGQPMAPATALHGLLDALGVAPSAVPTDLDAQIGLYRSLLATRRMLIVLDNARDASQVAPLLPGSPTCTVIVTSRDRLTGLINGYGALPLQLDILDEAQARDLLARRLGEERLAGEPEAVTALVNGCGGLPLALGVVASRAALAPHLPLAAITAELHDATTRLGAFDEDDPQASLRAVLSWSYAALTGAQARLFGLLGSAAGPDIGLPAATALAGLPTDEVTAILRALQRQSLIQQHSPGRWRMHDLIRLYAAERAERDQPEDHVAGLRRLVGFYLNTAHAADRLLDPTRPGHGWAVVDPAPGIPAHPLPDRAAAQAWLDDEHLCVQAAQQLAARQGWHAETWQLAWSLNTFYGWRGHLHDLVTVWRCGLAAAQLLGDPAVEALAHRYLGRACILVGQHVEAADQLHRSLSLAEQAADLPGQARAHWTLAWASEWRGDNERALEHATRALELYRACGDPVGEGGALNVVGWYATRLGHYDQARTHLESALIVSRDTGNRVGEADTLDSLGLVAHHTGQYAEAIDHYQKALAVYRDLGNEYEEADTLERLGETYAATGERGPARRAWREALRLLRAQRRSPDAERVERRLRHVGGSGGSGGSPTVPGRRAGPSRQRPD</sequence>
<dbReference type="InterPro" id="IPR005158">
    <property type="entry name" value="BTAD"/>
</dbReference>
<keyword evidence="10" id="KW-1185">Reference proteome</keyword>
<dbReference type="GO" id="GO:0043531">
    <property type="term" value="F:ADP binding"/>
    <property type="evidence" value="ECO:0007669"/>
    <property type="project" value="InterPro"/>
</dbReference>
<dbReference type="CDD" id="cd15831">
    <property type="entry name" value="BTAD"/>
    <property type="match status" value="1"/>
</dbReference>
<dbReference type="Pfam" id="PF00486">
    <property type="entry name" value="Trans_reg_C"/>
    <property type="match status" value="1"/>
</dbReference>
<dbReference type="InterPro" id="IPR016032">
    <property type="entry name" value="Sig_transdc_resp-reg_C-effctor"/>
</dbReference>
<protein>
    <submittedName>
        <fullName evidence="9">SARP family transcriptional regulator</fullName>
    </submittedName>
</protein>
<dbReference type="SUPFAM" id="SSF52540">
    <property type="entry name" value="P-loop containing nucleoside triphosphate hydrolases"/>
    <property type="match status" value="1"/>
</dbReference>
<evidence type="ECO:0000256" key="1">
    <source>
        <dbReference type="ARBA" id="ARBA00005820"/>
    </source>
</evidence>
<dbReference type="PRINTS" id="PR00364">
    <property type="entry name" value="DISEASERSIST"/>
</dbReference>
<evidence type="ECO:0000256" key="4">
    <source>
        <dbReference type="ARBA" id="ARBA00023163"/>
    </source>
</evidence>
<keyword evidence="5" id="KW-0802">TPR repeat</keyword>
<keyword evidence="3 6" id="KW-0238">DNA-binding</keyword>
<evidence type="ECO:0000256" key="2">
    <source>
        <dbReference type="ARBA" id="ARBA00023015"/>
    </source>
</evidence>
<dbReference type="PROSITE" id="PS51755">
    <property type="entry name" value="OMPR_PHOB"/>
    <property type="match status" value="1"/>
</dbReference>
<dbReference type="Proteomes" id="UP000642748">
    <property type="component" value="Unassembled WGS sequence"/>
</dbReference>
<proteinExistence type="inferred from homology"/>
<feature type="domain" description="OmpR/PhoB-type" evidence="8">
    <location>
        <begin position="1"/>
        <end position="96"/>
    </location>
</feature>
<dbReference type="InterPro" id="IPR019734">
    <property type="entry name" value="TPR_rpt"/>
</dbReference>
<dbReference type="SUPFAM" id="SSF48452">
    <property type="entry name" value="TPR-like"/>
    <property type="match status" value="2"/>
</dbReference>
<dbReference type="PANTHER" id="PTHR35807">
    <property type="entry name" value="TRANSCRIPTIONAL REGULATOR REDD-RELATED"/>
    <property type="match status" value="1"/>
</dbReference>
<evidence type="ECO:0000256" key="5">
    <source>
        <dbReference type="PROSITE-ProRule" id="PRU00339"/>
    </source>
</evidence>
<dbReference type="PROSITE" id="PS50005">
    <property type="entry name" value="TPR"/>
    <property type="match status" value="1"/>
</dbReference>
<keyword evidence="2" id="KW-0805">Transcription regulation</keyword>
<dbReference type="Pfam" id="PF13424">
    <property type="entry name" value="TPR_12"/>
    <property type="match status" value="1"/>
</dbReference>
<accession>A0A8J3QTS0</accession>
<evidence type="ECO:0000259" key="8">
    <source>
        <dbReference type="PROSITE" id="PS51755"/>
    </source>
</evidence>
<dbReference type="PANTHER" id="PTHR35807:SF1">
    <property type="entry name" value="TRANSCRIPTIONAL REGULATOR REDD"/>
    <property type="match status" value="1"/>
</dbReference>
<dbReference type="GO" id="GO:0000160">
    <property type="term" value="P:phosphorelay signal transduction system"/>
    <property type="evidence" value="ECO:0007669"/>
    <property type="project" value="InterPro"/>
</dbReference>